<comment type="caution">
    <text evidence="1">The sequence shown here is derived from an EMBL/GenBank/DDBJ whole genome shotgun (WGS) entry which is preliminary data.</text>
</comment>
<name>A0ACB9M4U3_9MYRT</name>
<proteinExistence type="predicted"/>
<accession>A0ACB9M4U3</accession>
<dbReference type="Proteomes" id="UP001057402">
    <property type="component" value="Chromosome 10"/>
</dbReference>
<keyword evidence="2" id="KW-1185">Reference proteome</keyword>
<organism evidence="1 2">
    <name type="scientific">Melastoma candidum</name>
    <dbReference type="NCBI Taxonomy" id="119954"/>
    <lineage>
        <taxon>Eukaryota</taxon>
        <taxon>Viridiplantae</taxon>
        <taxon>Streptophyta</taxon>
        <taxon>Embryophyta</taxon>
        <taxon>Tracheophyta</taxon>
        <taxon>Spermatophyta</taxon>
        <taxon>Magnoliopsida</taxon>
        <taxon>eudicotyledons</taxon>
        <taxon>Gunneridae</taxon>
        <taxon>Pentapetalae</taxon>
        <taxon>rosids</taxon>
        <taxon>malvids</taxon>
        <taxon>Myrtales</taxon>
        <taxon>Melastomataceae</taxon>
        <taxon>Melastomatoideae</taxon>
        <taxon>Melastomateae</taxon>
        <taxon>Melastoma</taxon>
    </lineage>
</organism>
<dbReference type="EMBL" id="CM042889">
    <property type="protein sequence ID" value="KAI4318993.1"/>
    <property type="molecule type" value="Genomic_DNA"/>
</dbReference>
<sequence length="811" mass="90523">MATNWDEEIRWIRLKSGLRTSFACSIVGFTSLYGPALVRGLLSYSAFSYATVILIVPDANLGDGLRGFLDVTYSTILVLFISILSLRLVDPSRFSPPVAATMVTLTSFVVALPKSTRLLSKRIAFGQLVIVYVGAAIERERTEVLLHPVRVASSTMLGAAASLMSLSLPLPRLACMEIRRTCLLYADNASKRFNLYQEAFSARGGATPQDLLSQASSLSAIAKKLVSFIQQQKDGMLWERPDIRFLKPGHMEFEKRITEVELPLRGMEMALASSPSLLARIGHDELKDILNLVKLYKVQRLRQLKLVESFDATPSPLEKEKYVQKHLHNFTAAPPSDEQLPTLFFIFCVQLLQHDLPLSSKPIQNETPNSGGGKFRGYLRNIWQNTQNIRPSSESLAFAAKCSLTLGLAVLLGVLYNVEQGYWSGLIVAISFVTGRHSTFMTANARAQGTAIGSLYGVICYFIFKNVADLQFLPILPWIVVTSFLRHSRLYGESASISASIAALLILGRKHYGQPNNFAIMRAAEAAIGLICFAMVEFLFKPVRASTLAKIEMSLSCRKLKDCVESAVFCSSNMQAAAFRDFWEKQRRLKSQIATYRGRLSEAEVEPNFWFIPCPLPSYRKMLELLENTADVLQLVGMEMEILWKLSQNLGFEWGAIQDPIREDLEVVKKDLISTIECLEEVTSIKSLPELEKELQKRNVKCETGTEKATTLTTSPSLSVDNAEAGKTTSSFLGRLHPLVRSIQEHEGDEMHKSQMVLCIGSINFCLNKQVEGIRLLEDAVREIIQKENPSFHVSLSEISRKVCILKMANH</sequence>
<evidence type="ECO:0000313" key="2">
    <source>
        <dbReference type="Proteomes" id="UP001057402"/>
    </source>
</evidence>
<reference evidence="2" key="1">
    <citation type="journal article" date="2023" name="Front. Plant Sci.">
        <title>Chromosomal-level genome assembly of Melastoma candidum provides insights into trichome evolution.</title>
        <authorList>
            <person name="Zhong Y."/>
            <person name="Wu W."/>
            <person name="Sun C."/>
            <person name="Zou P."/>
            <person name="Liu Y."/>
            <person name="Dai S."/>
            <person name="Zhou R."/>
        </authorList>
    </citation>
    <scope>NUCLEOTIDE SEQUENCE [LARGE SCALE GENOMIC DNA]</scope>
</reference>
<protein>
    <submittedName>
        <fullName evidence="1">Uncharacterized protein</fullName>
    </submittedName>
</protein>
<gene>
    <name evidence="1" type="ORF">MLD38_032644</name>
</gene>
<evidence type="ECO:0000313" key="1">
    <source>
        <dbReference type="EMBL" id="KAI4318993.1"/>
    </source>
</evidence>